<evidence type="ECO:0000313" key="3">
    <source>
        <dbReference type="Proteomes" id="UP000176504"/>
    </source>
</evidence>
<dbReference type="EMBL" id="MEVI01000002">
    <property type="protein sequence ID" value="OGC55504.1"/>
    <property type="molecule type" value="Genomic_DNA"/>
</dbReference>
<comment type="caution">
    <text evidence="2">The sequence shown here is derived from an EMBL/GenBank/DDBJ whole genome shotgun (WGS) entry which is preliminary data.</text>
</comment>
<gene>
    <name evidence="2" type="ORF">A3A78_00925</name>
</gene>
<organism evidence="2 3">
    <name type="scientific">candidate division WWE3 bacterium RIFCSPLOWO2_01_FULL_41_18</name>
    <dbReference type="NCBI Taxonomy" id="1802625"/>
    <lineage>
        <taxon>Bacteria</taxon>
        <taxon>Katanobacteria</taxon>
    </lineage>
</organism>
<proteinExistence type="predicted"/>
<keyword evidence="1" id="KW-0175">Coiled coil</keyword>
<accession>A0A1F4VEB4</accession>
<name>A0A1F4VEB4_UNCKA</name>
<evidence type="ECO:0000313" key="2">
    <source>
        <dbReference type="EMBL" id="OGC55504.1"/>
    </source>
</evidence>
<protein>
    <submittedName>
        <fullName evidence="2">Uncharacterized protein</fullName>
    </submittedName>
</protein>
<dbReference type="SUPFAM" id="SSF58100">
    <property type="entry name" value="Bacterial hemolysins"/>
    <property type="match status" value="1"/>
</dbReference>
<dbReference type="Proteomes" id="UP000176504">
    <property type="component" value="Unassembled WGS sequence"/>
</dbReference>
<reference evidence="2 3" key="1">
    <citation type="journal article" date="2016" name="Nat. Commun.">
        <title>Thousands of microbial genomes shed light on interconnected biogeochemical processes in an aquifer system.</title>
        <authorList>
            <person name="Anantharaman K."/>
            <person name="Brown C.T."/>
            <person name="Hug L.A."/>
            <person name="Sharon I."/>
            <person name="Castelle C.J."/>
            <person name="Probst A.J."/>
            <person name="Thomas B.C."/>
            <person name="Singh A."/>
            <person name="Wilkins M.J."/>
            <person name="Karaoz U."/>
            <person name="Brodie E.L."/>
            <person name="Williams K.H."/>
            <person name="Hubbard S.S."/>
            <person name="Banfield J.F."/>
        </authorList>
    </citation>
    <scope>NUCLEOTIDE SEQUENCE [LARGE SCALE GENOMIC DNA]</scope>
</reference>
<feature type="coiled-coil region" evidence="1">
    <location>
        <begin position="70"/>
        <end position="128"/>
    </location>
</feature>
<sequence length="177" mass="20433">MAYYYTREVENMSIKLKIVSFGLLLSSLFLVSGKAHALIGEDLLEKRCTSIEARIQNRITRYDSLKDMHLKRYQNLREKVARIITSLEAKGLDVTKLKTDLEMLDAKIKKAQDDYAAFIAKLKETKDLSCGSSEGEFKAKLDEARALLKTFREDLEDIRNFYKTTIKADVLELRRKT</sequence>
<dbReference type="AlphaFoldDB" id="A0A1F4VEB4"/>
<evidence type="ECO:0000256" key="1">
    <source>
        <dbReference type="SAM" id="Coils"/>
    </source>
</evidence>